<organism evidence="12 13">
    <name type="scientific">Thalassobaculum fulvum</name>
    <dbReference type="NCBI Taxonomy" id="1633335"/>
    <lineage>
        <taxon>Bacteria</taxon>
        <taxon>Pseudomonadati</taxon>
        <taxon>Pseudomonadota</taxon>
        <taxon>Alphaproteobacteria</taxon>
        <taxon>Rhodospirillales</taxon>
        <taxon>Thalassobaculaceae</taxon>
        <taxon>Thalassobaculum</taxon>
    </lineage>
</organism>
<evidence type="ECO:0000256" key="11">
    <source>
        <dbReference type="SAM" id="MobiDB-lite"/>
    </source>
</evidence>
<evidence type="ECO:0000313" key="12">
    <source>
        <dbReference type="EMBL" id="GHD58813.1"/>
    </source>
</evidence>
<accession>A0A919CRN0</accession>
<dbReference type="InterPro" id="IPR009000">
    <property type="entry name" value="Transl_B-barrel_sf"/>
</dbReference>
<dbReference type="NCBIfam" id="TIGR03625">
    <property type="entry name" value="L3_bact"/>
    <property type="match status" value="1"/>
</dbReference>
<dbReference type="Gene3D" id="3.30.160.810">
    <property type="match status" value="1"/>
</dbReference>
<dbReference type="Proteomes" id="UP000630353">
    <property type="component" value="Unassembled WGS sequence"/>
</dbReference>
<proteinExistence type="inferred from homology"/>
<evidence type="ECO:0000256" key="5">
    <source>
        <dbReference type="ARBA" id="ARBA00022980"/>
    </source>
</evidence>
<dbReference type="HAMAP" id="MF_01325_B">
    <property type="entry name" value="Ribosomal_uL3_B"/>
    <property type="match status" value="1"/>
</dbReference>
<dbReference type="GO" id="GO:0006412">
    <property type="term" value="P:translation"/>
    <property type="evidence" value="ECO:0007669"/>
    <property type="project" value="UniProtKB-UniRule"/>
</dbReference>
<sequence length="247" mass="26043">MRSGLIAQKVGMTRVFTDEGNHVPVTVLKVDGCQVVSVRTKDRDGYTAVQLGVGARKPKHTTKPMRGHFAKAGVEPKRKLAEFRVSEDALLDVGAELSVDHFIAGQKVDVTGTSIGKGFAGAMKRHNFGGLRATHGVSLSHRSHGSTGNNQDPGRVWKGKKMAGHMGDVRVTTQNLVVVSTDAERGLILVRGAVPGSDGGWVLVQDAVKAKLPDGVPFPAAIKAAAEKTASVEDAPAEPAGETEQKD</sequence>
<protein>
    <recommendedName>
        <fullName evidence="7 8">Large ribosomal subunit protein uL3</fullName>
    </recommendedName>
</protein>
<dbReference type="RefSeq" id="WP_189993346.1">
    <property type="nucleotide sequence ID" value="NZ_BMZS01000010.1"/>
</dbReference>
<comment type="caution">
    <text evidence="12">The sequence shown here is derived from an EMBL/GenBank/DDBJ whole genome shotgun (WGS) entry which is preliminary data.</text>
</comment>
<comment type="similarity">
    <text evidence="1 8 9">Belongs to the universal ribosomal protein uL3 family.</text>
</comment>
<evidence type="ECO:0000256" key="9">
    <source>
        <dbReference type="RuleBase" id="RU003905"/>
    </source>
</evidence>
<keyword evidence="3 8" id="KW-0699">rRNA-binding</keyword>
<dbReference type="PANTHER" id="PTHR11229:SF16">
    <property type="entry name" value="LARGE RIBOSOMAL SUBUNIT PROTEIN UL3C"/>
    <property type="match status" value="1"/>
</dbReference>
<keyword evidence="6 8" id="KW-0687">Ribonucleoprotein</keyword>
<evidence type="ECO:0000256" key="8">
    <source>
        <dbReference type="HAMAP-Rule" id="MF_01325"/>
    </source>
</evidence>
<feature type="region of interest" description="Disordered" evidence="11">
    <location>
        <begin position="225"/>
        <end position="247"/>
    </location>
</feature>
<dbReference type="GO" id="GO:0022625">
    <property type="term" value="C:cytosolic large ribosomal subunit"/>
    <property type="evidence" value="ECO:0007669"/>
    <property type="project" value="TreeGrafter"/>
</dbReference>
<comment type="PTM">
    <text evidence="8">Methylated by PrmB.</text>
</comment>
<dbReference type="FunFam" id="2.40.30.10:FF:000004">
    <property type="entry name" value="50S ribosomal protein L3"/>
    <property type="match status" value="1"/>
</dbReference>
<reference evidence="12" key="2">
    <citation type="submission" date="2020-09" db="EMBL/GenBank/DDBJ databases">
        <authorList>
            <person name="Sun Q."/>
            <person name="Kim S."/>
        </authorList>
    </citation>
    <scope>NUCLEOTIDE SEQUENCE</scope>
    <source>
        <strain evidence="12">KCTC 42651</strain>
    </source>
</reference>
<gene>
    <name evidence="8 12" type="primary">rplC</name>
    <name evidence="12" type="ORF">GCM10017083_42340</name>
</gene>
<dbReference type="Gene3D" id="2.40.30.10">
    <property type="entry name" value="Translation factors"/>
    <property type="match status" value="1"/>
</dbReference>
<evidence type="ECO:0000256" key="1">
    <source>
        <dbReference type="ARBA" id="ARBA00006540"/>
    </source>
</evidence>
<dbReference type="InterPro" id="IPR019926">
    <property type="entry name" value="Ribosomal_uL3_CS"/>
</dbReference>
<dbReference type="GO" id="GO:0019843">
    <property type="term" value="F:rRNA binding"/>
    <property type="evidence" value="ECO:0007669"/>
    <property type="project" value="UniProtKB-UniRule"/>
</dbReference>
<keyword evidence="4 8" id="KW-0694">RNA-binding</keyword>
<reference evidence="12" key="1">
    <citation type="journal article" date="2014" name="Int. J. Syst. Evol. Microbiol.">
        <title>Complete genome sequence of Corynebacterium casei LMG S-19264T (=DSM 44701T), isolated from a smear-ripened cheese.</title>
        <authorList>
            <consortium name="US DOE Joint Genome Institute (JGI-PGF)"/>
            <person name="Walter F."/>
            <person name="Albersmeier A."/>
            <person name="Kalinowski J."/>
            <person name="Ruckert C."/>
        </authorList>
    </citation>
    <scope>NUCLEOTIDE SEQUENCE</scope>
    <source>
        <strain evidence="12">KCTC 42651</strain>
    </source>
</reference>
<keyword evidence="13" id="KW-1185">Reference proteome</keyword>
<comment type="subunit">
    <text evidence="8 10">Part of the 50S ribosomal subunit. Forms a cluster with proteins L14 and L19.</text>
</comment>
<evidence type="ECO:0000256" key="2">
    <source>
        <dbReference type="ARBA" id="ARBA00022481"/>
    </source>
</evidence>
<dbReference type="InterPro" id="IPR000597">
    <property type="entry name" value="Ribosomal_uL3"/>
</dbReference>
<evidence type="ECO:0000256" key="7">
    <source>
        <dbReference type="ARBA" id="ARBA00035243"/>
    </source>
</evidence>
<evidence type="ECO:0000256" key="10">
    <source>
        <dbReference type="RuleBase" id="RU003906"/>
    </source>
</evidence>
<evidence type="ECO:0000256" key="6">
    <source>
        <dbReference type="ARBA" id="ARBA00023274"/>
    </source>
</evidence>
<keyword evidence="5 8" id="KW-0689">Ribosomal protein</keyword>
<dbReference type="InterPro" id="IPR019927">
    <property type="entry name" value="Ribosomal_uL3_bac/org-type"/>
</dbReference>
<evidence type="ECO:0000256" key="3">
    <source>
        <dbReference type="ARBA" id="ARBA00022730"/>
    </source>
</evidence>
<dbReference type="PANTHER" id="PTHR11229">
    <property type="entry name" value="50S RIBOSOMAL PROTEIN L3"/>
    <property type="match status" value="1"/>
</dbReference>
<dbReference type="Pfam" id="PF00297">
    <property type="entry name" value="Ribosomal_L3"/>
    <property type="match status" value="1"/>
</dbReference>
<dbReference type="AlphaFoldDB" id="A0A919CRN0"/>
<evidence type="ECO:0000256" key="4">
    <source>
        <dbReference type="ARBA" id="ARBA00022884"/>
    </source>
</evidence>
<comment type="function">
    <text evidence="8 10">One of the primary rRNA binding proteins, it binds directly near the 3'-end of the 23S rRNA, where it nucleates assembly of the 50S subunit.</text>
</comment>
<name>A0A919CRN0_9PROT</name>
<keyword evidence="2 8" id="KW-0488">Methylation</keyword>
<dbReference type="EMBL" id="BMZS01000010">
    <property type="protein sequence ID" value="GHD58813.1"/>
    <property type="molecule type" value="Genomic_DNA"/>
</dbReference>
<dbReference type="GO" id="GO:0003735">
    <property type="term" value="F:structural constituent of ribosome"/>
    <property type="evidence" value="ECO:0007669"/>
    <property type="project" value="UniProtKB-UniRule"/>
</dbReference>
<dbReference type="PROSITE" id="PS00474">
    <property type="entry name" value="RIBOSOMAL_L3"/>
    <property type="match status" value="1"/>
</dbReference>
<evidence type="ECO:0000313" key="13">
    <source>
        <dbReference type="Proteomes" id="UP000630353"/>
    </source>
</evidence>
<dbReference type="FunFam" id="3.30.160.810:FF:000001">
    <property type="entry name" value="50S ribosomal protein L3"/>
    <property type="match status" value="1"/>
</dbReference>
<feature type="modified residue" description="N5-methylglutamine" evidence="8">
    <location>
        <position position="151"/>
    </location>
</feature>
<dbReference type="SUPFAM" id="SSF50447">
    <property type="entry name" value="Translation proteins"/>
    <property type="match status" value="1"/>
</dbReference>